<dbReference type="AlphaFoldDB" id="A0A8J6E4V8"/>
<evidence type="ECO:0000313" key="3">
    <source>
        <dbReference type="Proteomes" id="UP000717585"/>
    </source>
</evidence>
<gene>
    <name evidence="2" type="ORF">J8273_0818</name>
</gene>
<keyword evidence="3" id="KW-1185">Reference proteome</keyword>
<name>A0A8J6E4V8_9EUKA</name>
<keyword evidence="1" id="KW-1133">Transmembrane helix</keyword>
<dbReference type="EMBL" id="JAHDYR010000001">
    <property type="protein sequence ID" value="KAG9397688.1"/>
    <property type="molecule type" value="Genomic_DNA"/>
</dbReference>
<keyword evidence="1" id="KW-0472">Membrane</keyword>
<organism evidence="2 3">
    <name type="scientific">Carpediemonas membranifera</name>
    <dbReference type="NCBI Taxonomy" id="201153"/>
    <lineage>
        <taxon>Eukaryota</taxon>
        <taxon>Metamonada</taxon>
        <taxon>Carpediemonas-like organisms</taxon>
        <taxon>Carpediemonas</taxon>
    </lineage>
</organism>
<feature type="transmembrane region" description="Helical" evidence="1">
    <location>
        <begin position="238"/>
        <end position="271"/>
    </location>
</feature>
<dbReference type="Proteomes" id="UP000717585">
    <property type="component" value="Unassembled WGS sequence"/>
</dbReference>
<protein>
    <submittedName>
        <fullName evidence="2">Uncharacterized protein</fullName>
    </submittedName>
</protein>
<proteinExistence type="predicted"/>
<reference evidence="2" key="1">
    <citation type="submission" date="2021-05" db="EMBL/GenBank/DDBJ databases">
        <title>A free-living protist that lacks canonical eukaryotic 1 DNA replication and segregation systems.</title>
        <authorList>
            <person name="Salas-Leiva D.E."/>
            <person name="Tromer E.C."/>
            <person name="Curtis B.A."/>
            <person name="Jerlstrom-Hultqvist J."/>
            <person name="Kolisko M."/>
            <person name="Yi Z."/>
            <person name="Salas-Leiva J.S."/>
            <person name="Gallot-Lavallee L."/>
            <person name="Kops G.J.P.L."/>
            <person name="Archibald J.M."/>
            <person name="Simpson A.G.B."/>
            <person name="Roger A.J."/>
        </authorList>
    </citation>
    <scope>NUCLEOTIDE SEQUENCE</scope>
    <source>
        <strain evidence="2">BICM</strain>
    </source>
</reference>
<evidence type="ECO:0000313" key="2">
    <source>
        <dbReference type="EMBL" id="KAG9397688.1"/>
    </source>
</evidence>
<keyword evidence="1" id="KW-0812">Transmembrane</keyword>
<comment type="caution">
    <text evidence="2">The sequence shown here is derived from an EMBL/GenBank/DDBJ whole genome shotgun (WGS) entry which is preliminary data.</text>
</comment>
<sequence>MVIDSSVMNETVATVAFGKETNPCQLVQTADGNTTIIPVVTEPTVKAGTYPMKLAYSDGTAATININVPTDYTIPEARTSLKGVVMQTRVNSTICPASMTASLLGPTGLTAAEVADDGTAVCIAQHEIDAAILTAKLIPEMEQSPTNVCAQLHDVTFNSTEQIGMLAAGVELAPYLDEFGRLCASTGAAHVAVKEGTDAKEDGDNYVYVSLDGRSFIRVVMDNYDPASSPDAGSSPGMAVIVGGFLLIGAFVAVFISAVGMIAAVVVFGAIHQHRAQDGMRKRVKVKYARLE</sequence>
<evidence type="ECO:0000256" key="1">
    <source>
        <dbReference type="SAM" id="Phobius"/>
    </source>
</evidence>
<dbReference type="OrthoDB" id="439917at2759"/>
<accession>A0A8J6E4V8</accession>